<dbReference type="EMBL" id="KB097798">
    <property type="protein sequence ID" value="ESN89848.1"/>
    <property type="molecule type" value="Genomic_DNA"/>
</dbReference>
<feature type="region of interest" description="Disordered" evidence="1">
    <location>
        <begin position="690"/>
        <end position="741"/>
    </location>
</feature>
<feature type="compositionally biased region" description="Low complexity" evidence="1">
    <location>
        <begin position="721"/>
        <end position="732"/>
    </location>
</feature>
<dbReference type="EnsemblMetazoa" id="HelroT183131">
    <property type="protein sequence ID" value="HelroP183131"/>
    <property type="gene ID" value="HelroG183131"/>
</dbReference>
<dbReference type="KEGG" id="hro:HELRODRAFT_183131"/>
<feature type="compositionally biased region" description="Basic and acidic residues" evidence="1">
    <location>
        <begin position="464"/>
        <end position="476"/>
    </location>
</feature>
<dbReference type="EMBL" id="AMQM01008604">
    <property type="status" value="NOT_ANNOTATED_CDS"/>
    <property type="molecule type" value="Genomic_DNA"/>
</dbReference>
<evidence type="ECO:0000256" key="1">
    <source>
        <dbReference type="SAM" id="MobiDB-lite"/>
    </source>
</evidence>
<reference evidence="4" key="1">
    <citation type="submission" date="2012-12" db="EMBL/GenBank/DDBJ databases">
        <authorList>
            <person name="Hellsten U."/>
            <person name="Grimwood J."/>
            <person name="Chapman J.A."/>
            <person name="Shapiro H."/>
            <person name="Aerts A."/>
            <person name="Otillar R.P."/>
            <person name="Terry A.Y."/>
            <person name="Boore J.L."/>
            <person name="Simakov O."/>
            <person name="Marletaz F."/>
            <person name="Cho S.-J."/>
            <person name="Edsinger-Gonzales E."/>
            <person name="Havlak P."/>
            <person name="Kuo D.-H."/>
            <person name="Larsson T."/>
            <person name="Lv J."/>
            <person name="Arendt D."/>
            <person name="Savage R."/>
            <person name="Osoegawa K."/>
            <person name="de Jong P."/>
            <person name="Lindberg D.R."/>
            <person name="Seaver E.C."/>
            <person name="Weisblat D.A."/>
            <person name="Putnam N.H."/>
            <person name="Grigoriev I.V."/>
            <person name="Rokhsar D.S."/>
        </authorList>
    </citation>
    <scope>NUCLEOTIDE SEQUENCE</scope>
</reference>
<proteinExistence type="predicted"/>
<gene>
    <name evidence="3" type="primary">20208862</name>
    <name evidence="2" type="ORF">HELRODRAFT_183131</name>
</gene>
<feature type="compositionally biased region" description="Acidic residues" evidence="1">
    <location>
        <begin position="178"/>
        <end position="187"/>
    </location>
</feature>
<dbReference type="RefSeq" id="XP_009032078.1">
    <property type="nucleotide sequence ID" value="XM_009033830.1"/>
</dbReference>
<reference evidence="3" key="3">
    <citation type="submission" date="2015-06" db="UniProtKB">
        <authorList>
            <consortium name="EnsemblMetazoa"/>
        </authorList>
    </citation>
    <scope>IDENTIFICATION</scope>
</reference>
<feature type="compositionally biased region" description="Basic and acidic residues" evidence="1">
    <location>
        <begin position="167"/>
        <end position="177"/>
    </location>
</feature>
<accession>T1FJ63</accession>
<dbReference type="InParanoid" id="T1FJ63"/>
<dbReference type="AlphaFoldDB" id="T1FJ63"/>
<feature type="compositionally biased region" description="Low complexity" evidence="1">
    <location>
        <begin position="147"/>
        <end position="166"/>
    </location>
</feature>
<feature type="compositionally biased region" description="Polar residues" evidence="1">
    <location>
        <begin position="711"/>
        <end position="720"/>
    </location>
</feature>
<dbReference type="Proteomes" id="UP000015101">
    <property type="component" value="Unassembled WGS sequence"/>
</dbReference>
<keyword evidence="4" id="KW-1185">Reference proteome</keyword>
<feature type="compositionally biased region" description="Low complexity" evidence="1">
    <location>
        <begin position="694"/>
        <end position="710"/>
    </location>
</feature>
<protein>
    <submittedName>
        <fullName evidence="2 3">Uncharacterized protein</fullName>
    </submittedName>
</protein>
<evidence type="ECO:0000313" key="3">
    <source>
        <dbReference type="EnsemblMetazoa" id="HelroP183131"/>
    </source>
</evidence>
<feature type="region of interest" description="Disordered" evidence="1">
    <location>
        <begin position="463"/>
        <end position="494"/>
    </location>
</feature>
<dbReference type="CTD" id="20208862"/>
<dbReference type="GeneID" id="20208862"/>
<feature type="region of interest" description="Disordered" evidence="1">
    <location>
        <begin position="101"/>
        <end position="187"/>
    </location>
</feature>
<dbReference type="HOGENOM" id="CLU_314558_0_0_1"/>
<evidence type="ECO:0000313" key="4">
    <source>
        <dbReference type="Proteomes" id="UP000015101"/>
    </source>
</evidence>
<reference evidence="2 4" key="2">
    <citation type="journal article" date="2013" name="Nature">
        <title>Insights into bilaterian evolution from three spiralian genomes.</title>
        <authorList>
            <person name="Simakov O."/>
            <person name="Marletaz F."/>
            <person name="Cho S.J."/>
            <person name="Edsinger-Gonzales E."/>
            <person name="Havlak P."/>
            <person name="Hellsten U."/>
            <person name="Kuo D.H."/>
            <person name="Larsson T."/>
            <person name="Lv J."/>
            <person name="Arendt D."/>
            <person name="Savage R."/>
            <person name="Osoegawa K."/>
            <person name="de Jong P."/>
            <person name="Grimwood J."/>
            <person name="Chapman J.A."/>
            <person name="Shapiro H."/>
            <person name="Aerts A."/>
            <person name="Otillar R.P."/>
            <person name="Terry A.Y."/>
            <person name="Boore J.L."/>
            <person name="Grigoriev I.V."/>
            <person name="Lindberg D.R."/>
            <person name="Seaver E.C."/>
            <person name="Weisblat D.A."/>
            <person name="Putnam N.H."/>
            <person name="Rokhsar D.S."/>
        </authorList>
    </citation>
    <scope>NUCLEOTIDE SEQUENCE</scope>
</reference>
<organism evidence="3 4">
    <name type="scientific">Helobdella robusta</name>
    <name type="common">Californian leech</name>
    <dbReference type="NCBI Taxonomy" id="6412"/>
    <lineage>
        <taxon>Eukaryota</taxon>
        <taxon>Metazoa</taxon>
        <taxon>Spiralia</taxon>
        <taxon>Lophotrochozoa</taxon>
        <taxon>Annelida</taxon>
        <taxon>Clitellata</taxon>
        <taxon>Hirudinea</taxon>
        <taxon>Rhynchobdellida</taxon>
        <taxon>Glossiphoniidae</taxon>
        <taxon>Helobdella</taxon>
    </lineage>
</organism>
<evidence type="ECO:0000313" key="2">
    <source>
        <dbReference type="EMBL" id="ESN89848.1"/>
    </source>
</evidence>
<sequence>MNYEDDSSEDSLPEAIVSVPKETITSILYPCPYPMCCHCMMHGRTPFSTQKIYAPWGDNGPCYPMYSGGVCGISGPFAAVPPCYLPSPKNACEHGITITNEKKAPPYLGPNDVWVPTRKQHSNLSQGTNFDKKSEKSGTSSALSMMTKGTKNNGNNGNNNSNISTKKSTDMIDRSEENNDDDDEDDENERTIFQLMTKKEDPDTIKGIYMKAVSDQIKNKFTQKNLRNTMNLLSENNNAKAKSSVGINNAPNKSSTMKEIARKIMNSHPNSSNNQSDSDQPKCSATSSCFSTFCMPFCSKPCCYPPFCCPRPGCGVPAVFTPACSAPLCCAPSCCAPSYCPCGSSSNATTADDDASSDLPGRKPTTDLAEADLENLVNGSLHGLKAAEHSCFPQIDNQCFCPPYCGPMSIMYTSRKLTVDEQNQLGTELCKLQIENLRKYRASMGIIDPVDYDPELVHSFKSKPTKDIGVEPSTEKNRRRSTGINSVNNDVRKNLVGDAYEPQKEDANGDAAKTDLEKNMSGLKEEEFDEDGEPKRKKNELVLIFPAPNKPARPTLRCACPPPIPSPFKVTIPPVDCTPCKQTTLTPSRVKLGNFLDGLVNEDKKCSEKKEEEPIHMYLCPCPFAKIPKPKCCLCPCPCSCPCPGSCPCSCFGPCGCPFPCGPCACPSFCPCSSPCSSCGPTDSSPSNDALGFNNGNNGRRASNRNNGNNIFESWNTNSDNNNPPLRWNTNNGHNASPISNGVRKISSIKRPSIATKLTTPPSVMTGLTKNLSALTGKSAPTSGFVTERQNFEDELEQQEEVDSCKSPPCYGNTPCWYGRSCGACGCCGCGCRCGLGCCPTGPACCGCPGCCGLNPPAPLPPVCLCPPGCICQSPYPCVYPCLPPPPPIPPNLGAPACGPCLSAYRAPVCRLPACGNNFPYKILQTTVSD</sequence>
<name>T1FJ63_HELRO</name>